<dbReference type="Pfam" id="PF00067">
    <property type="entry name" value="p450"/>
    <property type="match status" value="1"/>
</dbReference>
<evidence type="ECO:0000256" key="7">
    <source>
        <dbReference type="ARBA" id="ARBA00022723"/>
    </source>
</evidence>
<evidence type="ECO:0000256" key="12">
    <source>
        <dbReference type="ARBA" id="ARBA00023033"/>
    </source>
</evidence>
<sequence>MWETILIGLLVVVFISWLKSSVRPSNFPPGPVNLPFVGSAMILDVRNLTKSFATLKNKYGDIFSIYVGSTPVVVLNSYQVIKEAFDRHEFSGRPGNFSGTFFQKGRTGISTTEGKHWKVQRDFLENYLDNLTGAGHKAVEEVILDETTDLKSEFSKHEGEPVSVSYKTNISILNVLWNVVCGRKLHSQQQEFQTVYECIDKITQFMSRAAIFSFLPVLTKLLPESITCIERGRYYRNRFHEISEKWIQEHRQDYRGNRTGDLQDAYIQRINQGDDTFSEQGLAAMLREIFIIGAESESVMMRWVFRILSCNPQVQKKIQAELEAVVGPKAQVKWENKDDLPYTMAAIKEIQRYADIAPTGLMHKTMCDVKIGGFTLPEGTLVMANISQCHRDPKLWLKPEQFYPEHFLTQDNTLKSVEELPGFLPYGIGKRACPGAKLADMQIFLVVSNLLQEFSLSMPGEDAGVIATQFKSGTSVLRNPRPYRVVINNRVSS</sequence>
<evidence type="ECO:0000256" key="14">
    <source>
        <dbReference type="PIRSR" id="PIRSR602401-1"/>
    </source>
</evidence>
<keyword evidence="7 14" id="KW-0479">Metal-binding</keyword>
<keyword evidence="6 14" id="KW-0349">Heme</keyword>
<dbReference type="FunFam" id="1.10.630.10:FF:000238">
    <property type="entry name" value="Cytochrome P450 2A6"/>
    <property type="match status" value="1"/>
</dbReference>
<dbReference type="PANTHER" id="PTHR24300">
    <property type="entry name" value="CYTOCHROME P450 508A4-RELATED"/>
    <property type="match status" value="1"/>
</dbReference>
<comment type="cofactor">
    <cofactor evidence="1 14">
        <name>heme</name>
        <dbReference type="ChEBI" id="CHEBI:30413"/>
    </cofactor>
</comment>
<keyword evidence="9" id="KW-0492">Microsome</keyword>
<comment type="similarity">
    <text evidence="5">Belongs to the cytochrome P450 family.</text>
</comment>
<keyword evidence="13" id="KW-0472">Membrane</keyword>
<protein>
    <submittedName>
        <fullName evidence="16">CYP3029B1-like protein 1</fullName>
    </submittedName>
</protein>
<evidence type="ECO:0000256" key="2">
    <source>
        <dbReference type="ARBA" id="ARBA00003690"/>
    </source>
</evidence>
<evidence type="ECO:0000256" key="8">
    <source>
        <dbReference type="ARBA" id="ARBA00022824"/>
    </source>
</evidence>
<comment type="function">
    <text evidence="2">May be involved in the metabolism of insect hormones and in the breakdown of synthetic insecticides.</text>
</comment>
<evidence type="ECO:0000256" key="4">
    <source>
        <dbReference type="ARBA" id="ARBA00004406"/>
    </source>
</evidence>
<reference evidence="16" key="2">
    <citation type="journal article" name="Mar. Pollut. Bull.">
        <title>The genome of the European estuarine calanoid copepod Eurytemora affinis: Potential use in molecular ecotoxicology.</title>
        <authorList>
            <person name="Choi B.S."/>
            <person name="Kim D.H."/>
            <person name="Kim M.S."/>
            <person name="Park J.C."/>
            <person name="Lee Y.H."/>
            <person name="Kim H.J."/>
            <person name="Jeong C.B."/>
            <person name="Hagiwara A."/>
            <person name="Souissi S."/>
            <person name="Lee J.S."/>
        </authorList>
    </citation>
    <scope>NUCLEOTIDE SEQUENCE</scope>
</reference>
<name>A0A8B0MBG9_EURAF</name>
<dbReference type="InterPro" id="IPR002401">
    <property type="entry name" value="Cyt_P450_E_grp-I"/>
</dbReference>
<feature type="signal peptide" evidence="15">
    <location>
        <begin position="1"/>
        <end position="24"/>
    </location>
</feature>
<evidence type="ECO:0000313" key="16">
    <source>
        <dbReference type="EMBL" id="QTW43665.1"/>
    </source>
</evidence>
<evidence type="ECO:0000256" key="10">
    <source>
        <dbReference type="ARBA" id="ARBA00023002"/>
    </source>
</evidence>
<dbReference type="PRINTS" id="PR00463">
    <property type="entry name" value="EP450I"/>
</dbReference>
<dbReference type="GO" id="GO:0006082">
    <property type="term" value="P:organic acid metabolic process"/>
    <property type="evidence" value="ECO:0007669"/>
    <property type="project" value="TreeGrafter"/>
</dbReference>
<dbReference type="GO" id="GO:0008395">
    <property type="term" value="F:steroid hydroxylase activity"/>
    <property type="evidence" value="ECO:0007669"/>
    <property type="project" value="TreeGrafter"/>
</dbReference>
<keyword evidence="11 14" id="KW-0408">Iron</keyword>
<dbReference type="GO" id="GO:0016712">
    <property type="term" value="F:oxidoreductase activity, acting on paired donors, with incorporation or reduction of molecular oxygen, reduced flavin or flavoprotein as one donor, and incorporation of one atom of oxygen"/>
    <property type="evidence" value="ECO:0007669"/>
    <property type="project" value="TreeGrafter"/>
</dbReference>
<evidence type="ECO:0000256" key="6">
    <source>
        <dbReference type="ARBA" id="ARBA00022617"/>
    </source>
</evidence>
<evidence type="ECO:0000256" key="1">
    <source>
        <dbReference type="ARBA" id="ARBA00001971"/>
    </source>
</evidence>
<reference evidence="16" key="1">
    <citation type="submission" date="2020-10" db="EMBL/GenBank/DDBJ databases">
        <authorList>
            <person name="Kim D.-H."/>
        </authorList>
    </citation>
    <scope>NUCLEOTIDE SEQUENCE</scope>
</reference>
<keyword evidence="8" id="KW-0256">Endoplasmic reticulum</keyword>
<dbReference type="EMBL" id="MW149365">
    <property type="protein sequence ID" value="QTW43665.1"/>
    <property type="molecule type" value="mRNA"/>
</dbReference>
<keyword evidence="15" id="KW-0732">Signal</keyword>
<feature type="binding site" description="axial binding residue" evidence="14">
    <location>
        <position position="433"/>
    </location>
    <ligand>
        <name>heme</name>
        <dbReference type="ChEBI" id="CHEBI:30413"/>
    </ligand>
    <ligandPart>
        <name>Fe</name>
        <dbReference type="ChEBI" id="CHEBI:18248"/>
    </ligandPart>
</feature>
<feature type="chain" id="PRO_5032586588" evidence="15">
    <location>
        <begin position="25"/>
        <end position="493"/>
    </location>
</feature>
<evidence type="ECO:0000256" key="9">
    <source>
        <dbReference type="ARBA" id="ARBA00022848"/>
    </source>
</evidence>
<comment type="subcellular location">
    <subcellularLocation>
        <location evidence="4">Endoplasmic reticulum membrane</location>
        <topology evidence="4">Peripheral membrane protein</topology>
    </subcellularLocation>
    <subcellularLocation>
        <location evidence="3">Microsome membrane</location>
        <topology evidence="3">Peripheral membrane protein</topology>
    </subcellularLocation>
</comment>
<dbReference type="GO" id="GO:0005506">
    <property type="term" value="F:iron ion binding"/>
    <property type="evidence" value="ECO:0007669"/>
    <property type="project" value="InterPro"/>
</dbReference>
<dbReference type="SUPFAM" id="SSF48264">
    <property type="entry name" value="Cytochrome P450"/>
    <property type="match status" value="1"/>
</dbReference>
<evidence type="ECO:0000256" key="11">
    <source>
        <dbReference type="ARBA" id="ARBA00023004"/>
    </source>
</evidence>
<dbReference type="GO" id="GO:0006805">
    <property type="term" value="P:xenobiotic metabolic process"/>
    <property type="evidence" value="ECO:0007669"/>
    <property type="project" value="TreeGrafter"/>
</dbReference>
<keyword evidence="10" id="KW-0560">Oxidoreductase</keyword>
<dbReference type="InterPro" id="IPR001128">
    <property type="entry name" value="Cyt_P450"/>
</dbReference>
<evidence type="ECO:0000256" key="3">
    <source>
        <dbReference type="ARBA" id="ARBA00004174"/>
    </source>
</evidence>
<dbReference type="Gene3D" id="1.10.630.10">
    <property type="entry name" value="Cytochrome P450"/>
    <property type="match status" value="1"/>
</dbReference>
<dbReference type="PRINTS" id="PR00385">
    <property type="entry name" value="P450"/>
</dbReference>
<dbReference type="GO" id="GO:0020037">
    <property type="term" value="F:heme binding"/>
    <property type="evidence" value="ECO:0007669"/>
    <property type="project" value="InterPro"/>
</dbReference>
<dbReference type="PANTHER" id="PTHR24300:SF403">
    <property type="entry name" value="CYTOCHROME P450 306A1"/>
    <property type="match status" value="1"/>
</dbReference>
<dbReference type="InterPro" id="IPR036396">
    <property type="entry name" value="Cyt_P450_sf"/>
</dbReference>
<evidence type="ECO:0000256" key="5">
    <source>
        <dbReference type="ARBA" id="ARBA00010617"/>
    </source>
</evidence>
<dbReference type="GO" id="GO:0005789">
    <property type="term" value="C:endoplasmic reticulum membrane"/>
    <property type="evidence" value="ECO:0007669"/>
    <property type="project" value="UniProtKB-SubCell"/>
</dbReference>
<proteinExistence type="evidence at transcript level"/>
<dbReference type="AlphaFoldDB" id="A0A8B0MBG9"/>
<evidence type="ECO:0000256" key="13">
    <source>
        <dbReference type="ARBA" id="ARBA00023136"/>
    </source>
</evidence>
<dbReference type="InterPro" id="IPR050182">
    <property type="entry name" value="Cytochrome_P450_fam2"/>
</dbReference>
<keyword evidence="12" id="KW-0503">Monooxygenase</keyword>
<evidence type="ECO:0000256" key="15">
    <source>
        <dbReference type="SAM" id="SignalP"/>
    </source>
</evidence>
<organism evidence="16">
    <name type="scientific">Eurytemora affinis</name>
    <name type="common">Copepod</name>
    <name type="synonym">Temora affinis</name>
    <dbReference type="NCBI Taxonomy" id="88015"/>
    <lineage>
        <taxon>Eukaryota</taxon>
        <taxon>Metazoa</taxon>
        <taxon>Ecdysozoa</taxon>
        <taxon>Arthropoda</taxon>
        <taxon>Crustacea</taxon>
        <taxon>Multicrustacea</taxon>
        <taxon>Hexanauplia</taxon>
        <taxon>Copepoda</taxon>
        <taxon>Calanoida</taxon>
        <taxon>Temoridae</taxon>
        <taxon>Eurytemora</taxon>
    </lineage>
</organism>
<accession>A0A8B0MBG9</accession>
<dbReference type="OrthoDB" id="6507093at2759"/>